<accession>A0ABD0M6B7</accession>
<evidence type="ECO:0000313" key="1">
    <source>
        <dbReference type="EMBL" id="KAK7506976.1"/>
    </source>
</evidence>
<dbReference type="AlphaFoldDB" id="A0ABD0M6B7"/>
<evidence type="ECO:0000313" key="2">
    <source>
        <dbReference type="Proteomes" id="UP001519460"/>
    </source>
</evidence>
<dbReference type="Proteomes" id="UP001519460">
    <property type="component" value="Unassembled WGS sequence"/>
</dbReference>
<protein>
    <submittedName>
        <fullName evidence="1">Uncharacterized protein</fullName>
    </submittedName>
</protein>
<sequence length="201" mass="21563">MFETLMVLCQSFKGHIDIVVNALSVLVSELGACNAILEESIAESLVYNLSGDSSVMTSLVGLALQARILSKCYSSSASECEVGVEIQGQLTEELRRLLRVTVQLRCAWVEPYAGFHRLSFGIIRCVDQVGSVVGGFRGEEEVGGFRGEEEVGGFRGEEEVGGFRGEEEVGGFRGEEGGMPPAPPPLLKFSVNQNLSNLGLA</sequence>
<dbReference type="EMBL" id="JACVVK020000005">
    <property type="protein sequence ID" value="KAK7506976.1"/>
    <property type="molecule type" value="Genomic_DNA"/>
</dbReference>
<proteinExistence type="predicted"/>
<organism evidence="1 2">
    <name type="scientific">Batillaria attramentaria</name>
    <dbReference type="NCBI Taxonomy" id="370345"/>
    <lineage>
        <taxon>Eukaryota</taxon>
        <taxon>Metazoa</taxon>
        <taxon>Spiralia</taxon>
        <taxon>Lophotrochozoa</taxon>
        <taxon>Mollusca</taxon>
        <taxon>Gastropoda</taxon>
        <taxon>Caenogastropoda</taxon>
        <taxon>Sorbeoconcha</taxon>
        <taxon>Cerithioidea</taxon>
        <taxon>Batillariidae</taxon>
        <taxon>Batillaria</taxon>
    </lineage>
</organism>
<gene>
    <name evidence="1" type="ORF">BaRGS_00001827</name>
</gene>
<name>A0ABD0M6B7_9CAEN</name>
<keyword evidence="2" id="KW-1185">Reference proteome</keyword>
<reference evidence="1 2" key="1">
    <citation type="journal article" date="2023" name="Sci. Data">
        <title>Genome assembly of the Korean intertidal mud-creeper Batillaria attramentaria.</title>
        <authorList>
            <person name="Patra A.K."/>
            <person name="Ho P.T."/>
            <person name="Jun S."/>
            <person name="Lee S.J."/>
            <person name="Kim Y."/>
            <person name="Won Y.J."/>
        </authorList>
    </citation>
    <scope>NUCLEOTIDE SEQUENCE [LARGE SCALE GENOMIC DNA]</scope>
    <source>
        <strain evidence="1">Wonlab-2016</strain>
    </source>
</reference>
<comment type="caution">
    <text evidence="1">The sequence shown here is derived from an EMBL/GenBank/DDBJ whole genome shotgun (WGS) entry which is preliminary data.</text>
</comment>